<evidence type="ECO:0000313" key="7">
    <source>
        <dbReference type="Proteomes" id="UP000468650"/>
    </source>
</evidence>
<dbReference type="Proteomes" id="UP000468650">
    <property type="component" value="Unassembled WGS sequence"/>
</dbReference>
<keyword evidence="4" id="KW-0808">Transferase</keyword>
<keyword evidence="3" id="KW-0328">Glycosyltransferase</keyword>
<dbReference type="InterPro" id="IPR013534">
    <property type="entry name" value="Starch_synth_cat_dom"/>
</dbReference>
<reference evidence="6 7" key="1">
    <citation type="submission" date="2019-09" db="EMBL/GenBank/DDBJ databases">
        <title>Genomes of family Cryomorphaceae.</title>
        <authorList>
            <person name="Bowman J.P."/>
        </authorList>
    </citation>
    <scope>NUCLEOTIDE SEQUENCE [LARGE SCALE GENOMIC DNA]</scope>
    <source>
        <strain evidence="6 7">LMG 25704</strain>
    </source>
</reference>
<proteinExistence type="predicted"/>
<dbReference type="GO" id="GO:0009011">
    <property type="term" value="F:alpha-1,4-glucan glucosyltransferase (ADP-glucose donor) activity"/>
    <property type="evidence" value="ECO:0007669"/>
    <property type="project" value="UniProtKB-EC"/>
</dbReference>
<accession>A0A6N6RI30</accession>
<organism evidence="6 7">
    <name type="scientific">Phaeocystidibacter luteus</name>
    <dbReference type="NCBI Taxonomy" id="911197"/>
    <lineage>
        <taxon>Bacteria</taxon>
        <taxon>Pseudomonadati</taxon>
        <taxon>Bacteroidota</taxon>
        <taxon>Flavobacteriia</taxon>
        <taxon>Flavobacteriales</taxon>
        <taxon>Phaeocystidibacteraceae</taxon>
        <taxon>Phaeocystidibacter</taxon>
    </lineage>
</organism>
<dbReference type="SUPFAM" id="SSF53756">
    <property type="entry name" value="UDP-Glycosyltransferase/glycogen phosphorylase"/>
    <property type="match status" value="1"/>
</dbReference>
<evidence type="ECO:0000256" key="2">
    <source>
        <dbReference type="ARBA" id="ARBA00012588"/>
    </source>
</evidence>
<protein>
    <recommendedName>
        <fullName evidence="2">starch synthase</fullName>
        <ecNumber evidence="2">2.4.1.21</ecNumber>
    </recommendedName>
</protein>
<evidence type="ECO:0000256" key="1">
    <source>
        <dbReference type="ARBA" id="ARBA00001478"/>
    </source>
</evidence>
<evidence type="ECO:0000259" key="5">
    <source>
        <dbReference type="Pfam" id="PF08323"/>
    </source>
</evidence>
<comment type="caution">
    <text evidence="6">The sequence shown here is derived from an EMBL/GenBank/DDBJ whole genome shotgun (WGS) entry which is preliminary data.</text>
</comment>
<evidence type="ECO:0000256" key="4">
    <source>
        <dbReference type="ARBA" id="ARBA00022679"/>
    </source>
</evidence>
<evidence type="ECO:0000256" key="3">
    <source>
        <dbReference type="ARBA" id="ARBA00022676"/>
    </source>
</evidence>
<feature type="domain" description="Starch synthase catalytic" evidence="5">
    <location>
        <begin position="5"/>
        <end position="239"/>
    </location>
</feature>
<dbReference type="AlphaFoldDB" id="A0A6N6RI30"/>
<dbReference type="Pfam" id="PF08323">
    <property type="entry name" value="Glyco_transf_5"/>
    <property type="match status" value="1"/>
</dbReference>
<gene>
    <name evidence="6" type="ORF">F8C67_04695</name>
</gene>
<dbReference type="OrthoDB" id="9808590at2"/>
<sequence length="270" mass="31049">MESKRILYISQEIRPYLPETPISKNSLELPKKMNEAGHEVRVFMPRFGVINERRHQLHEVIRLSGMNIVINDMDQPLIIKVASVPQARMQVYFIDNEEYFKRKSTLVDDKKKMHKDNDERSLFFAKSVIETVRKLGWKPDIIHVHGWMCSAVPMYLKEFNSDDPHFSEAKIVYSLYNKTFDGQLGPNLSAGMKFDGVKETGHFDDPTFENLHKGAMEYCDAVVKAHAEVPEELISFAEEKGLPIFESTAEIDKAAFKEFYANVVAEDVTA</sequence>
<dbReference type="PANTHER" id="PTHR45825">
    <property type="entry name" value="GRANULE-BOUND STARCH SYNTHASE 1, CHLOROPLASTIC/AMYLOPLASTIC"/>
    <property type="match status" value="1"/>
</dbReference>
<dbReference type="Gene3D" id="3.40.50.2000">
    <property type="entry name" value="Glycogen Phosphorylase B"/>
    <property type="match status" value="1"/>
</dbReference>
<dbReference type="EC" id="2.4.1.21" evidence="2"/>
<evidence type="ECO:0000313" key="6">
    <source>
        <dbReference type="EMBL" id="KAB2813985.1"/>
    </source>
</evidence>
<dbReference type="EMBL" id="WBVO01000002">
    <property type="protein sequence ID" value="KAB2813985.1"/>
    <property type="molecule type" value="Genomic_DNA"/>
</dbReference>
<dbReference type="PANTHER" id="PTHR45825:SF11">
    <property type="entry name" value="ALPHA AMYLASE DOMAIN-CONTAINING PROTEIN"/>
    <property type="match status" value="1"/>
</dbReference>
<dbReference type="RefSeq" id="WP_151666653.1">
    <property type="nucleotide sequence ID" value="NZ_WBVO01000002.1"/>
</dbReference>
<name>A0A6N6RI30_9FLAO</name>
<comment type="catalytic activity">
    <reaction evidence="1">
        <text>[(1-&gt;4)-alpha-D-glucosyl](n) + ADP-alpha-D-glucose = [(1-&gt;4)-alpha-D-glucosyl](n+1) + ADP + H(+)</text>
        <dbReference type="Rhea" id="RHEA:18189"/>
        <dbReference type="Rhea" id="RHEA-COMP:9584"/>
        <dbReference type="Rhea" id="RHEA-COMP:9587"/>
        <dbReference type="ChEBI" id="CHEBI:15378"/>
        <dbReference type="ChEBI" id="CHEBI:15444"/>
        <dbReference type="ChEBI" id="CHEBI:57498"/>
        <dbReference type="ChEBI" id="CHEBI:456216"/>
        <dbReference type="EC" id="2.4.1.21"/>
    </reaction>
</comment>
<keyword evidence="7" id="KW-1185">Reference proteome</keyword>